<feature type="compositionally biased region" description="Pro residues" evidence="7">
    <location>
        <begin position="127"/>
        <end position="156"/>
    </location>
</feature>
<proteinExistence type="predicted"/>
<feature type="region of interest" description="Disordered" evidence="7">
    <location>
        <begin position="178"/>
        <end position="201"/>
    </location>
</feature>
<evidence type="ECO:0000313" key="10">
    <source>
        <dbReference type="Proteomes" id="UP001151760"/>
    </source>
</evidence>
<keyword evidence="6 9" id="KW-0695">RNA-directed DNA polymerase</keyword>
<dbReference type="GO" id="GO:0003964">
    <property type="term" value="F:RNA-directed DNA polymerase activity"/>
    <property type="evidence" value="ECO:0007669"/>
    <property type="project" value="UniProtKB-KW"/>
</dbReference>
<feature type="region of interest" description="Disordered" evidence="7">
    <location>
        <begin position="302"/>
        <end position="321"/>
    </location>
</feature>
<dbReference type="InterPro" id="IPR001584">
    <property type="entry name" value="Integrase_cat-core"/>
</dbReference>
<feature type="compositionally biased region" description="Acidic residues" evidence="7">
    <location>
        <begin position="58"/>
        <end position="72"/>
    </location>
</feature>
<dbReference type="InterPro" id="IPR036397">
    <property type="entry name" value="RNaseH_sf"/>
</dbReference>
<gene>
    <name evidence="9" type="ORF">Tco_1005680</name>
</gene>
<dbReference type="SUPFAM" id="SSF56672">
    <property type="entry name" value="DNA/RNA polymerases"/>
    <property type="match status" value="1"/>
</dbReference>
<keyword evidence="3" id="KW-0540">Nuclease</keyword>
<name>A0ABQ5FFU4_9ASTR</name>
<dbReference type="PANTHER" id="PTHR37984">
    <property type="entry name" value="PROTEIN CBG26694"/>
    <property type="match status" value="1"/>
</dbReference>
<dbReference type="PANTHER" id="PTHR37984:SF5">
    <property type="entry name" value="PROTEIN NYNRIN-LIKE"/>
    <property type="match status" value="1"/>
</dbReference>
<organism evidence="9 10">
    <name type="scientific">Tanacetum coccineum</name>
    <dbReference type="NCBI Taxonomy" id="301880"/>
    <lineage>
        <taxon>Eukaryota</taxon>
        <taxon>Viridiplantae</taxon>
        <taxon>Streptophyta</taxon>
        <taxon>Embryophyta</taxon>
        <taxon>Tracheophyta</taxon>
        <taxon>Spermatophyta</taxon>
        <taxon>Magnoliopsida</taxon>
        <taxon>eudicotyledons</taxon>
        <taxon>Gunneridae</taxon>
        <taxon>Pentapetalae</taxon>
        <taxon>asterids</taxon>
        <taxon>campanulids</taxon>
        <taxon>Asterales</taxon>
        <taxon>Asteraceae</taxon>
        <taxon>Asteroideae</taxon>
        <taxon>Anthemideae</taxon>
        <taxon>Anthemidinae</taxon>
        <taxon>Tanacetum</taxon>
    </lineage>
</organism>
<feature type="region of interest" description="Disordered" evidence="7">
    <location>
        <begin position="124"/>
        <end position="159"/>
    </location>
</feature>
<dbReference type="InterPro" id="IPR021109">
    <property type="entry name" value="Peptidase_aspartic_dom_sf"/>
</dbReference>
<dbReference type="Pfam" id="PF17917">
    <property type="entry name" value="RT_RNaseH"/>
    <property type="match status" value="1"/>
</dbReference>
<evidence type="ECO:0000313" key="9">
    <source>
        <dbReference type="EMBL" id="GJT62147.1"/>
    </source>
</evidence>
<dbReference type="Gene3D" id="3.30.420.10">
    <property type="entry name" value="Ribonuclease H-like superfamily/Ribonuclease H"/>
    <property type="match status" value="1"/>
</dbReference>
<keyword evidence="5" id="KW-0378">Hydrolase</keyword>
<dbReference type="InterPro" id="IPR050951">
    <property type="entry name" value="Retrovirus_Pol_polyprotein"/>
</dbReference>
<dbReference type="SUPFAM" id="SSF50630">
    <property type="entry name" value="Acid proteases"/>
    <property type="match status" value="1"/>
</dbReference>
<dbReference type="Proteomes" id="UP001151760">
    <property type="component" value="Unassembled WGS sequence"/>
</dbReference>
<reference evidence="9" key="1">
    <citation type="journal article" date="2022" name="Int. J. Mol. Sci.">
        <title>Draft Genome of Tanacetum Coccineum: Genomic Comparison of Closely Related Tanacetum-Family Plants.</title>
        <authorList>
            <person name="Yamashiro T."/>
            <person name="Shiraishi A."/>
            <person name="Nakayama K."/>
            <person name="Satake H."/>
        </authorList>
    </citation>
    <scope>NUCLEOTIDE SEQUENCE</scope>
</reference>
<evidence type="ECO:0000256" key="3">
    <source>
        <dbReference type="ARBA" id="ARBA00022722"/>
    </source>
</evidence>
<evidence type="ECO:0000256" key="2">
    <source>
        <dbReference type="ARBA" id="ARBA00022695"/>
    </source>
</evidence>
<evidence type="ECO:0000256" key="1">
    <source>
        <dbReference type="ARBA" id="ARBA00022679"/>
    </source>
</evidence>
<feature type="domain" description="Integrase catalytic" evidence="8">
    <location>
        <begin position="828"/>
        <end position="973"/>
    </location>
</feature>
<keyword evidence="1" id="KW-0808">Transferase</keyword>
<dbReference type="PROSITE" id="PS50994">
    <property type="entry name" value="INTEGRASE"/>
    <property type="match status" value="1"/>
</dbReference>
<evidence type="ECO:0000256" key="7">
    <source>
        <dbReference type="SAM" id="MobiDB-lite"/>
    </source>
</evidence>
<reference evidence="9" key="2">
    <citation type="submission" date="2022-01" db="EMBL/GenBank/DDBJ databases">
        <authorList>
            <person name="Yamashiro T."/>
            <person name="Shiraishi A."/>
            <person name="Satake H."/>
            <person name="Nakayama K."/>
        </authorList>
    </citation>
    <scope>NUCLEOTIDE SEQUENCE</scope>
</reference>
<evidence type="ECO:0000256" key="4">
    <source>
        <dbReference type="ARBA" id="ARBA00022759"/>
    </source>
</evidence>
<protein>
    <submittedName>
        <fullName evidence="9">Reverse transcriptase domain-containing protein</fullName>
    </submittedName>
</protein>
<keyword evidence="10" id="KW-1185">Reference proteome</keyword>
<dbReference type="Pfam" id="PF08284">
    <property type="entry name" value="RVP_2"/>
    <property type="match status" value="1"/>
</dbReference>
<feature type="region of interest" description="Disordered" evidence="7">
    <location>
        <begin position="14"/>
        <end position="109"/>
    </location>
</feature>
<dbReference type="CDD" id="cd00303">
    <property type="entry name" value="retropepsin_like"/>
    <property type="match status" value="1"/>
</dbReference>
<evidence type="ECO:0000259" key="8">
    <source>
        <dbReference type="PROSITE" id="PS50994"/>
    </source>
</evidence>
<keyword evidence="4" id="KW-0255">Endonuclease</keyword>
<dbReference type="InterPro" id="IPR043502">
    <property type="entry name" value="DNA/RNA_pol_sf"/>
</dbReference>
<evidence type="ECO:0000256" key="5">
    <source>
        <dbReference type="ARBA" id="ARBA00022801"/>
    </source>
</evidence>
<dbReference type="Gene3D" id="2.40.70.10">
    <property type="entry name" value="Acid Proteases"/>
    <property type="match status" value="1"/>
</dbReference>
<sequence length="973" mass="110062">MLLIYEVTLSNPYSARHLRRRRIPEQAPPSPDYVPGPEHPPSPDYVHGPEYPEYLVPSDDEDLKEEPEEDPAEYPANGGDDDDDDDDENEEEEEHLALTDSTTLPVVDPTPMAASTEALIAEYASAPTPPSPPPSPLTPLPQIPSPPLPLPSPPTHTSPTYAEAPLGYKAALIRLRAASPSTHHPSEIPSPPLLLPSTTHRDDLPKADMLLRKRAHFTAPIGRFEVGESSSAVTDRQAGYTLAHRVDYGFIDTVNASIRAYESKAMTAVGEVNEKVTDLATTHRQETYDLQRRYFRSMASSYEREAADARRRQRIRDEDRLTSHIQHEHGMFRELVCTAEAGPQDGPADAEHEALAEHEAKKSRNRYDNHDSETGSKRTKRAARQCTYSDFLKCQPFNFKGTEGVTVGHDAAYGMPWKTLKKMMTDKYCPRGEIKKLEIKLWNLKVKDGNGGATTRAYAVGNAGKKPDASVITGTFLLNNRYASILFNTAADGSFVSTAFSSLIDIVPTALDHDYDVELSDRKIIRVNTVIRGCTLNFLNHPFNIDLMPVELGSFDVIIGMDWLVKYHAVIVYDEKIVRIPFGNEILIVRGDESNNGHGSRLNIILCTKTQKYLLKGCHVFLAYVTAKKAEDKSDEKRIKDVPIVRDFPEVFPEDLLGIPPTRQVEFQIDLVPGAAPVTRMPYRLAPSEMKELSDQLKQDHEEHLKLILELLKKEELYAKFSKCDKQEAAFQLLKQIMYSAPILALPEGVENFIIYCDASHKGLGDMLMQNEKVIAYASRQMKIHEKNYTTHDLELGAVVFALKIWRHYLYRTKCTVFTDHKSLQHILDQKELNMRQRRWLELLSDYDCEIHYHSGKANVVVIVDCLTKSAHFLLMRENDPMEKLTRLYMKEVVTRHGIPVSIICDRDGRFTSNFWRSFQKSLGTRLNMSTAYHPQTNGQSERTIQTLEDMLRACVIDFGNGLDRHLPLIEFS</sequence>
<comment type="caution">
    <text evidence="9">The sequence shown here is derived from an EMBL/GenBank/DDBJ whole genome shotgun (WGS) entry which is preliminary data.</text>
</comment>
<dbReference type="CDD" id="cd09274">
    <property type="entry name" value="RNase_HI_RT_Ty3"/>
    <property type="match status" value="1"/>
</dbReference>
<dbReference type="InterPro" id="IPR012337">
    <property type="entry name" value="RNaseH-like_sf"/>
</dbReference>
<keyword evidence="2" id="KW-0548">Nucleotidyltransferase</keyword>
<dbReference type="InterPro" id="IPR041373">
    <property type="entry name" value="RT_RNaseH"/>
</dbReference>
<feature type="compositionally biased region" description="Acidic residues" evidence="7">
    <location>
        <begin position="79"/>
        <end position="94"/>
    </location>
</feature>
<feature type="compositionally biased region" description="Basic and acidic residues" evidence="7">
    <location>
        <begin position="349"/>
        <end position="376"/>
    </location>
</feature>
<accession>A0ABQ5FFU4</accession>
<dbReference type="EMBL" id="BQNB010017350">
    <property type="protein sequence ID" value="GJT62147.1"/>
    <property type="molecule type" value="Genomic_DNA"/>
</dbReference>
<feature type="compositionally biased region" description="Pro residues" evidence="7">
    <location>
        <begin position="26"/>
        <end position="43"/>
    </location>
</feature>
<feature type="region of interest" description="Disordered" evidence="7">
    <location>
        <begin position="341"/>
        <end position="381"/>
    </location>
</feature>
<evidence type="ECO:0000256" key="6">
    <source>
        <dbReference type="ARBA" id="ARBA00022918"/>
    </source>
</evidence>
<dbReference type="SUPFAM" id="SSF53098">
    <property type="entry name" value="Ribonuclease H-like"/>
    <property type="match status" value="1"/>
</dbReference>